<proteinExistence type="predicted"/>
<accession>A0A654LTD6</accession>
<dbReference type="OrthoDB" id="7509at2157"/>
<name>A0A654LTD6_9ARCH</name>
<dbReference type="GeneID" id="60420297"/>
<dbReference type="EMBL" id="CP012850">
    <property type="protein sequence ID" value="ALI34287.1"/>
    <property type="molecule type" value="Genomic_DNA"/>
</dbReference>
<sequence>MEDYIKSTNAESAYFTVYEGDRTAIFTIEVISADQMPKVCEPLFMLGGKVHWNMVMTLDDLKKGL</sequence>
<dbReference type="AlphaFoldDB" id="A0A654LTD6"/>
<evidence type="ECO:0000313" key="1">
    <source>
        <dbReference type="EMBL" id="ALI34287.1"/>
    </source>
</evidence>
<evidence type="ECO:0000313" key="2">
    <source>
        <dbReference type="Proteomes" id="UP000058925"/>
    </source>
</evidence>
<gene>
    <name evidence="1" type="ORF">NMY3_00073</name>
</gene>
<reference evidence="2" key="1">
    <citation type="submission" date="2015-10" db="EMBL/GenBank/DDBJ databases">
        <title>Niche specialization of a soil ammonia-oxidizing archaeon, Candidatus Nitrosocosmicus oleophilus.</title>
        <authorList>
            <person name="Jung M.-Y."/>
            <person name="Rhee S.-K."/>
        </authorList>
    </citation>
    <scope>NUCLEOTIDE SEQUENCE [LARGE SCALE GENOMIC DNA]</scope>
    <source>
        <strain evidence="2">MY3</strain>
    </source>
</reference>
<protein>
    <submittedName>
        <fullName evidence="1">Uncharacterized protein</fullName>
    </submittedName>
</protein>
<dbReference type="RefSeq" id="WP_196816979.1">
    <property type="nucleotide sequence ID" value="NZ_CP012850.1"/>
</dbReference>
<organism evidence="1 2">
    <name type="scientific">Candidatus Nitrosocosmicus oleophilus</name>
    <dbReference type="NCBI Taxonomy" id="1353260"/>
    <lineage>
        <taxon>Archaea</taxon>
        <taxon>Nitrososphaerota</taxon>
        <taxon>Nitrososphaeria</taxon>
        <taxon>Nitrososphaerales</taxon>
        <taxon>Nitrososphaeraceae</taxon>
        <taxon>Candidatus Nitrosocosmicus</taxon>
    </lineage>
</organism>
<keyword evidence="2" id="KW-1185">Reference proteome</keyword>
<dbReference type="Proteomes" id="UP000058925">
    <property type="component" value="Chromosome"/>
</dbReference>
<dbReference type="KEGG" id="taa:NMY3_00073"/>